<organism evidence="1 2">
    <name type="scientific">Catharanthus roseus</name>
    <name type="common">Madagascar periwinkle</name>
    <name type="synonym">Vinca rosea</name>
    <dbReference type="NCBI Taxonomy" id="4058"/>
    <lineage>
        <taxon>Eukaryota</taxon>
        <taxon>Viridiplantae</taxon>
        <taxon>Streptophyta</taxon>
        <taxon>Embryophyta</taxon>
        <taxon>Tracheophyta</taxon>
        <taxon>Spermatophyta</taxon>
        <taxon>Magnoliopsida</taxon>
        <taxon>eudicotyledons</taxon>
        <taxon>Gunneridae</taxon>
        <taxon>Pentapetalae</taxon>
        <taxon>asterids</taxon>
        <taxon>lamiids</taxon>
        <taxon>Gentianales</taxon>
        <taxon>Apocynaceae</taxon>
        <taxon>Rauvolfioideae</taxon>
        <taxon>Vinceae</taxon>
        <taxon>Catharanthinae</taxon>
        <taxon>Catharanthus</taxon>
    </lineage>
</organism>
<keyword evidence="2" id="KW-1185">Reference proteome</keyword>
<dbReference type="EMBL" id="CM044702">
    <property type="protein sequence ID" value="KAI5676541.1"/>
    <property type="molecule type" value="Genomic_DNA"/>
</dbReference>
<dbReference type="Proteomes" id="UP001060085">
    <property type="component" value="Linkage Group LG02"/>
</dbReference>
<proteinExistence type="predicted"/>
<sequence length="117" mass="13132">MTKAEQMNGHRVDKRSSSSGSAASRRLTGKPSSLFLSAHSLSKHTNGHTKVKRRPARDRNTYNAGTEKSSSNAARDKAEQPERVQVELKETERSNEEMVKRRRGRDCPRNEVAKGLK</sequence>
<evidence type="ECO:0000313" key="1">
    <source>
        <dbReference type="EMBL" id="KAI5676541.1"/>
    </source>
</evidence>
<protein>
    <submittedName>
        <fullName evidence="1">Uncharacterized protein</fullName>
    </submittedName>
</protein>
<evidence type="ECO:0000313" key="2">
    <source>
        <dbReference type="Proteomes" id="UP001060085"/>
    </source>
</evidence>
<name>A0ACC0BVD1_CATRO</name>
<accession>A0ACC0BVD1</accession>
<comment type="caution">
    <text evidence="1">The sequence shown here is derived from an EMBL/GenBank/DDBJ whole genome shotgun (WGS) entry which is preliminary data.</text>
</comment>
<reference evidence="2" key="1">
    <citation type="journal article" date="2023" name="Nat. Plants">
        <title>Single-cell RNA sequencing provides a high-resolution roadmap for understanding the multicellular compartmentation of specialized metabolism.</title>
        <authorList>
            <person name="Sun S."/>
            <person name="Shen X."/>
            <person name="Li Y."/>
            <person name="Li Y."/>
            <person name="Wang S."/>
            <person name="Li R."/>
            <person name="Zhang H."/>
            <person name="Shen G."/>
            <person name="Guo B."/>
            <person name="Wei J."/>
            <person name="Xu J."/>
            <person name="St-Pierre B."/>
            <person name="Chen S."/>
            <person name="Sun C."/>
        </authorList>
    </citation>
    <scope>NUCLEOTIDE SEQUENCE [LARGE SCALE GENOMIC DNA]</scope>
</reference>
<gene>
    <name evidence="1" type="ORF">M9H77_07491</name>
</gene>